<dbReference type="PANTHER" id="PTHR44846">
    <property type="entry name" value="MANNOSYL-D-GLYCERATE TRANSPORT/METABOLISM SYSTEM REPRESSOR MNGR-RELATED"/>
    <property type="match status" value="1"/>
</dbReference>
<dbReference type="GO" id="GO:0045892">
    <property type="term" value="P:negative regulation of DNA-templated transcription"/>
    <property type="evidence" value="ECO:0007669"/>
    <property type="project" value="TreeGrafter"/>
</dbReference>
<protein>
    <submittedName>
        <fullName evidence="5">GntR family transcriptional regulator</fullName>
    </submittedName>
</protein>
<dbReference type="GO" id="GO:0003677">
    <property type="term" value="F:DNA binding"/>
    <property type="evidence" value="ECO:0007669"/>
    <property type="project" value="UniProtKB-KW"/>
</dbReference>
<dbReference type="CDD" id="cd07377">
    <property type="entry name" value="WHTH_GntR"/>
    <property type="match status" value="1"/>
</dbReference>
<dbReference type="EMBL" id="MSDO01000023">
    <property type="protein sequence ID" value="OLO03249.1"/>
    <property type="molecule type" value="Genomic_DNA"/>
</dbReference>
<dbReference type="Proteomes" id="UP000186878">
    <property type="component" value="Unassembled WGS sequence"/>
</dbReference>
<evidence type="ECO:0000313" key="6">
    <source>
        <dbReference type="Proteomes" id="UP000186878"/>
    </source>
</evidence>
<keyword evidence="1" id="KW-0805">Transcription regulation</keyword>
<feature type="domain" description="HTH gntR-type" evidence="4">
    <location>
        <begin position="12"/>
        <end position="80"/>
    </location>
</feature>
<dbReference type="Gene3D" id="3.40.1410.10">
    <property type="entry name" value="Chorismate lyase-like"/>
    <property type="match status" value="1"/>
</dbReference>
<dbReference type="InterPro" id="IPR036388">
    <property type="entry name" value="WH-like_DNA-bd_sf"/>
</dbReference>
<dbReference type="InterPro" id="IPR011663">
    <property type="entry name" value="UTRA"/>
</dbReference>
<dbReference type="PANTHER" id="PTHR44846:SF1">
    <property type="entry name" value="MANNOSYL-D-GLYCERATE TRANSPORT_METABOLISM SYSTEM REPRESSOR MNGR-RELATED"/>
    <property type="match status" value="1"/>
</dbReference>
<reference evidence="5 6" key="1">
    <citation type="submission" date="2016-12" db="EMBL/GenBank/DDBJ databases">
        <title>Draft genome sequences of strains Salinicola socius SMB35, Salinicola sp. MH3R3-1 and Chromohalobacter sp. SMB17 from the Verkhnekamsk potash mining region of Russia.</title>
        <authorList>
            <person name="Mavrodi D.V."/>
            <person name="Olsson B.E."/>
            <person name="Korsakova E.S."/>
            <person name="Pyankova A."/>
            <person name="Mavrodi O.V."/>
            <person name="Plotnikova E.G."/>
        </authorList>
    </citation>
    <scope>NUCLEOTIDE SEQUENCE [LARGE SCALE GENOMIC DNA]</scope>
    <source>
        <strain evidence="5 6">SMB35</strain>
    </source>
</reference>
<dbReference type="SMART" id="SM00866">
    <property type="entry name" value="UTRA"/>
    <property type="match status" value="1"/>
</dbReference>
<name>A0A1Q8SPB1_9GAMM</name>
<evidence type="ECO:0000256" key="1">
    <source>
        <dbReference type="ARBA" id="ARBA00023015"/>
    </source>
</evidence>
<dbReference type="PROSITE" id="PS50949">
    <property type="entry name" value="HTH_GNTR"/>
    <property type="match status" value="1"/>
</dbReference>
<dbReference type="InterPro" id="IPR000524">
    <property type="entry name" value="Tscrpt_reg_HTH_GntR"/>
</dbReference>
<dbReference type="InterPro" id="IPR036390">
    <property type="entry name" value="WH_DNA-bd_sf"/>
</dbReference>
<evidence type="ECO:0000259" key="4">
    <source>
        <dbReference type="PROSITE" id="PS50949"/>
    </source>
</evidence>
<dbReference type="SMART" id="SM00345">
    <property type="entry name" value="HTH_GNTR"/>
    <property type="match status" value="1"/>
</dbReference>
<dbReference type="GO" id="GO:0003700">
    <property type="term" value="F:DNA-binding transcription factor activity"/>
    <property type="evidence" value="ECO:0007669"/>
    <property type="project" value="InterPro"/>
</dbReference>
<accession>A0A1Q8SPB1</accession>
<dbReference type="Gene3D" id="1.10.10.10">
    <property type="entry name" value="Winged helix-like DNA-binding domain superfamily/Winged helix DNA-binding domain"/>
    <property type="match status" value="1"/>
</dbReference>
<keyword evidence="6" id="KW-1185">Reference proteome</keyword>
<evidence type="ECO:0000256" key="3">
    <source>
        <dbReference type="ARBA" id="ARBA00023163"/>
    </source>
</evidence>
<keyword evidence="3" id="KW-0804">Transcription</keyword>
<dbReference type="InterPro" id="IPR050679">
    <property type="entry name" value="Bact_HTH_transcr_reg"/>
</dbReference>
<sequence>MKGTSSMTDERLPLYQRLRDDMLSKISAGEWTPGGAIPTEAELTKHYGVAVGTLRKAVDTLVQDGLMKRSQGRGTFILRPNFEGSLFRFFRQVDARGDRRIPISRILDRQLESPARYVADALELAPLEKVIRLERIRQIDGVTLLHEDIWLPASCFEALMQIDTDDFGNLLYPFYEAQCGQLIGSARETLTVETADQKLADILEIDTEQPVVMIERLAFGYDRTPLEYRRSRGPADTFRYQVDIT</sequence>
<dbReference type="AlphaFoldDB" id="A0A1Q8SPB1"/>
<dbReference type="Pfam" id="PF07702">
    <property type="entry name" value="UTRA"/>
    <property type="match status" value="1"/>
</dbReference>
<gene>
    <name evidence="5" type="ORF">BTW07_15475</name>
</gene>
<dbReference type="SUPFAM" id="SSF46785">
    <property type="entry name" value="Winged helix' DNA-binding domain"/>
    <property type="match status" value="1"/>
</dbReference>
<comment type="caution">
    <text evidence="5">The sequence shown here is derived from an EMBL/GenBank/DDBJ whole genome shotgun (WGS) entry which is preliminary data.</text>
</comment>
<dbReference type="Pfam" id="PF00392">
    <property type="entry name" value="GntR"/>
    <property type="match status" value="1"/>
</dbReference>
<keyword evidence="2" id="KW-0238">DNA-binding</keyword>
<organism evidence="5 6">
    <name type="scientific">Salinicola socius</name>
    <dbReference type="NCBI Taxonomy" id="404433"/>
    <lineage>
        <taxon>Bacteria</taxon>
        <taxon>Pseudomonadati</taxon>
        <taxon>Pseudomonadota</taxon>
        <taxon>Gammaproteobacteria</taxon>
        <taxon>Oceanospirillales</taxon>
        <taxon>Halomonadaceae</taxon>
        <taxon>Salinicola</taxon>
    </lineage>
</organism>
<evidence type="ECO:0000313" key="5">
    <source>
        <dbReference type="EMBL" id="OLO03249.1"/>
    </source>
</evidence>
<dbReference type="SUPFAM" id="SSF64288">
    <property type="entry name" value="Chorismate lyase-like"/>
    <property type="match status" value="1"/>
</dbReference>
<dbReference type="InterPro" id="IPR028978">
    <property type="entry name" value="Chorismate_lyase_/UTRA_dom_sf"/>
</dbReference>
<evidence type="ECO:0000256" key="2">
    <source>
        <dbReference type="ARBA" id="ARBA00023125"/>
    </source>
</evidence>
<proteinExistence type="predicted"/>
<dbReference type="STRING" id="404433.BTW07_15475"/>